<dbReference type="PANTHER" id="PTHR22849">
    <property type="entry name" value="WDSAM1 PROTEIN"/>
    <property type="match status" value="1"/>
</dbReference>
<dbReference type="FunCoup" id="A0A0Q3QR80">
    <property type="interactions" value="1"/>
</dbReference>
<sequence>MIVQSHSVDRCIPINISYSRVRKKFDMEMETPPPQFVCPISLTRMQDPVTAPSGITYDRGAIERWLAAGHDTCPVTGRGPLSLADLTPNLTLRRLILSWPNPNSNRHPPALTTPDQPDSRNDECGGPAELVKKLMVAVPAAKADAMARRSMIPRVLPLFVSSCATEAAEKKKSFSPSGVEAACLALLDALGVSADEIRPHLLPAEPGFLDALTHVLVTLTLELQHEDYYSEPTLQRAVRLLESATEASTPALLDRLRPDLLRALTAVLHARRRVPLATTRAALKTILNACAASSRNLRLAAESGVAHEAIELELSLGGTSRATTELVMAVLSLLCSGSAEARATVAGHAAGIAVVAKRVLLRGGSSAAGDAAAVRVLASVCGRGASPETVREMARVGAVGKLCCVLQAECDQVTKEAARRVLRMHAGDWAGSPCVSAYLLSRTYSMARSRSITKTEGIRIVHACMLHVV</sequence>
<dbReference type="InterPro" id="IPR045185">
    <property type="entry name" value="PUB22/23/24-like"/>
</dbReference>
<protein>
    <recommendedName>
        <fullName evidence="4 6">U-box domain-containing protein</fullName>
        <ecNumber evidence="4">2.3.2.27</ecNumber>
    </recommendedName>
    <alternativeName>
        <fullName evidence="4">RING-type E3 ubiquitin transferase PUB</fullName>
    </alternativeName>
</protein>
<dbReference type="EC" id="2.3.2.27" evidence="4"/>
<organism evidence="7">
    <name type="scientific">Brachypodium distachyon</name>
    <name type="common">Purple false brome</name>
    <name type="synonym">Trachynia distachya</name>
    <dbReference type="NCBI Taxonomy" id="15368"/>
    <lineage>
        <taxon>Eukaryota</taxon>
        <taxon>Viridiplantae</taxon>
        <taxon>Streptophyta</taxon>
        <taxon>Embryophyta</taxon>
        <taxon>Tracheophyta</taxon>
        <taxon>Spermatophyta</taxon>
        <taxon>Magnoliopsida</taxon>
        <taxon>Liliopsida</taxon>
        <taxon>Poales</taxon>
        <taxon>Poaceae</taxon>
        <taxon>BOP clade</taxon>
        <taxon>Pooideae</taxon>
        <taxon>Stipodae</taxon>
        <taxon>Brachypodieae</taxon>
        <taxon>Brachypodium</taxon>
    </lineage>
</organism>
<evidence type="ECO:0000259" key="6">
    <source>
        <dbReference type="PROSITE" id="PS51698"/>
    </source>
</evidence>
<reference evidence="8" key="3">
    <citation type="submission" date="2018-08" db="UniProtKB">
        <authorList>
            <consortium name="EnsemblPlants"/>
        </authorList>
    </citation>
    <scope>IDENTIFICATION</scope>
    <source>
        <strain evidence="8">cv. Bd21</strain>
    </source>
</reference>
<evidence type="ECO:0000256" key="1">
    <source>
        <dbReference type="ARBA" id="ARBA00004906"/>
    </source>
</evidence>
<dbReference type="GO" id="GO:0016567">
    <property type="term" value="P:protein ubiquitination"/>
    <property type="evidence" value="ECO:0007669"/>
    <property type="project" value="UniProtKB-UniRule"/>
</dbReference>
<comment type="pathway">
    <text evidence="1 4">Protein modification; protein ubiquitination.</text>
</comment>
<dbReference type="UniPathway" id="UPA00143"/>
<accession>A0A0Q3QR80</accession>
<proteinExistence type="predicted"/>
<dbReference type="PANTHER" id="PTHR22849:SF165">
    <property type="entry name" value="U-BOX DOMAIN-CONTAINING PROTEIN"/>
    <property type="match status" value="1"/>
</dbReference>
<keyword evidence="9" id="KW-1185">Reference proteome</keyword>
<dbReference type="CDD" id="cd16664">
    <property type="entry name" value="RING-Ubox_PUB"/>
    <property type="match status" value="1"/>
</dbReference>
<comment type="function">
    <text evidence="4">Functions as an E3 ubiquitin ligase.</text>
</comment>
<gene>
    <name evidence="8" type="primary">LOC104583063</name>
    <name evidence="7" type="ORF">BRADI_2g10920v3</name>
</gene>
<dbReference type="Proteomes" id="UP000008810">
    <property type="component" value="Chromosome 2"/>
</dbReference>
<evidence type="ECO:0000313" key="7">
    <source>
        <dbReference type="EMBL" id="KQK03970.1"/>
    </source>
</evidence>
<dbReference type="Gramene" id="KQK03970">
    <property type="protein sequence ID" value="KQK03970"/>
    <property type="gene ID" value="BRADI_2g10920v3"/>
</dbReference>
<evidence type="ECO:0000256" key="2">
    <source>
        <dbReference type="ARBA" id="ARBA00022679"/>
    </source>
</evidence>
<comment type="catalytic activity">
    <reaction evidence="4">
        <text>S-ubiquitinyl-[E2 ubiquitin-conjugating enzyme]-L-cysteine + [acceptor protein]-L-lysine = [E2 ubiquitin-conjugating enzyme]-L-cysteine + N(6)-ubiquitinyl-[acceptor protein]-L-lysine.</text>
        <dbReference type="EC" id="2.3.2.27"/>
    </reaction>
</comment>
<reference evidence="7" key="2">
    <citation type="submission" date="2017-06" db="EMBL/GenBank/DDBJ databases">
        <title>WGS assembly of Brachypodium distachyon.</title>
        <authorList>
            <consortium name="The International Brachypodium Initiative"/>
            <person name="Lucas S."/>
            <person name="Harmon-Smith M."/>
            <person name="Lail K."/>
            <person name="Tice H."/>
            <person name="Grimwood J."/>
            <person name="Bruce D."/>
            <person name="Barry K."/>
            <person name="Shu S."/>
            <person name="Lindquist E."/>
            <person name="Wang M."/>
            <person name="Pitluck S."/>
            <person name="Vogel J.P."/>
            <person name="Garvin D.F."/>
            <person name="Mockler T.C."/>
            <person name="Schmutz J."/>
            <person name="Rokhsar D."/>
            <person name="Bevan M.W."/>
        </authorList>
    </citation>
    <scope>NUCLEOTIDE SEQUENCE</scope>
    <source>
        <strain evidence="7">Bd21</strain>
    </source>
</reference>
<dbReference type="OrthoDB" id="10064100at2759"/>
<dbReference type="Pfam" id="PF25598">
    <property type="entry name" value="ARM_PUB"/>
    <property type="match status" value="1"/>
</dbReference>
<dbReference type="EMBL" id="CM000881">
    <property type="protein sequence ID" value="KQK03970.1"/>
    <property type="molecule type" value="Genomic_DNA"/>
</dbReference>
<dbReference type="EnsemblPlants" id="KQK03970">
    <property type="protein sequence ID" value="KQK03970"/>
    <property type="gene ID" value="BRADI_2g10920v3"/>
</dbReference>
<keyword evidence="3 4" id="KW-0833">Ubl conjugation pathway</keyword>
<evidence type="ECO:0000313" key="8">
    <source>
        <dbReference type="EnsemblPlants" id="KQK03970"/>
    </source>
</evidence>
<dbReference type="GeneID" id="104583063"/>
<dbReference type="GO" id="GO:0061630">
    <property type="term" value="F:ubiquitin protein ligase activity"/>
    <property type="evidence" value="ECO:0007669"/>
    <property type="project" value="UniProtKB-UniRule"/>
</dbReference>
<dbReference type="RefSeq" id="XP_010233061.2">
    <property type="nucleotide sequence ID" value="XM_010234759.3"/>
</dbReference>
<dbReference type="InterPro" id="IPR045210">
    <property type="entry name" value="RING-Ubox_PUB"/>
</dbReference>
<dbReference type="AlphaFoldDB" id="A0A0Q3QR80"/>
<name>A0A0Q3QR80_BRADI</name>
<evidence type="ECO:0000256" key="4">
    <source>
        <dbReference type="RuleBase" id="RU369093"/>
    </source>
</evidence>
<dbReference type="ExpressionAtlas" id="A0A0Q3QR80">
    <property type="expression patterns" value="baseline and differential"/>
</dbReference>
<keyword evidence="2 4" id="KW-0808">Transferase</keyword>
<dbReference type="Gene3D" id="3.30.40.10">
    <property type="entry name" value="Zinc/RING finger domain, C3HC4 (zinc finger)"/>
    <property type="match status" value="1"/>
</dbReference>
<dbReference type="InterPro" id="IPR058678">
    <property type="entry name" value="ARM_PUB"/>
</dbReference>
<evidence type="ECO:0000313" key="9">
    <source>
        <dbReference type="Proteomes" id="UP000008810"/>
    </source>
</evidence>
<feature type="region of interest" description="Disordered" evidence="5">
    <location>
        <begin position="101"/>
        <end position="126"/>
    </location>
</feature>
<dbReference type="SUPFAM" id="SSF57850">
    <property type="entry name" value="RING/U-box"/>
    <property type="match status" value="1"/>
</dbReference>
<feature type="domain" description="U-box" evidence="6">
    <location>
        <begin position="31"/>
        <end position="106"/>
    </location>
</feature>
<reference evidence="7 8" key="1">
    <citation type="journal article" date="2010" name="Nature">
        <title>Genome sequencing and analysis of the model grass Brachypodium distachyon.</title>
        <authorList>
            <consortium name="International Brachypodium Initiative"/>
        </authorList>
    </citation>
    <scope>NUCLEOTIDE SEQUENCE [LARGE SCALE GENOMIC DNA]</scope>
    <source>
        <strain evidence="7 8">Bd21</strain>
    </source>
</reference>
<dbReference type="Pfam" id="PF04564">
    <property type="entry name" value="U-box"/>
    <property type="match status" value="1"/>
</dbReference>
<dbReference type="KEGG" id="bdi:104583063"/>
<dbReference type="SMART" id="SM00504">
    <property type="entry name" value="Ubox"/>
    <property type="match status" value="1"/>
</dbReference>
<evidence type="ECO:0000256" key="3">
    <source>
        <dbReference type="ARBA" id="ARBA00022786"/>
    </source>
</evidence>
<dbReference type="InterPro" id="IPR013083">
    <property type="entry name" value="Znf_RING/FYVE/PHD"/>
</dbReference>
<evidence type="ECO:0000256" key="5">
    <source>
        <dbReference type="SAM" id="MobiDB-lite"/>
    </source>
</evidence>
<dbReference type="PROSITE" id="PS51698">
    <property type="entry name" value="U_BOX"/>
    <property type="match status" value="1"/>
</dbReference>
<dbReference type="InterPro" id="IPR003613">
    <property type="entry name" value="Ubox_domain"/>
</dbReference>